<proteinExistence type="predicted"/>
<evidence type="ECO:0000313" key="1">
    <source>
        <dbReference type="EMBL" id="KDQ19279.1"/>
    </source>
</evidence>
<dbReference type="AlphaFoldDB" id="A0A067MUJ3"/>
<sequence length="205" mass="22324">MYFYRQPRILPSPKFAIRLVSVRPDFGHFPTAVRNPIGAAVCVPPEFPRPAACVPTTTTGALPVLGSRGAGAQQGMVCGSPQQIYVTDGLRSTVESTCPPVRATGVGGEHTQHAQLEPLSIEFKLNIRVIFAPQKSTISQVAEMRRSPIGGAQPPRTQQHLLSNISEADSIAPCLQRSRRFLQTHTYYTHVPWSALQPNGPSLDF</sequence>
<dbReference type="EMBL" id="KL198019">
    <property type="protein sequence ID" value="KDQ19279.1"/>
    <property type="molecule type" value="Genomic_DNA"/>
</dbReference>
<dbReference type="Proteomes" id="UP000027195">
    <property type="component" value="Unassembled WGS sequence"/>
</dbReference>
<evidence type="ECO:0000313" key="2">
    <source>
        <dbReference type="Proteomes" id="UP000027195"/>
    </source>
</evidence>
<accession>A0A067MUJ3</accession>
<keyword evidence="2" id="KW-1185">Reference proteome</keyword>
<organism evidence="1 2">
    <name type="scientific">Botryobasidium botryosum (strain FD-172 SS1)</name>
    <dbReference type="NCBI Taxonomy" id="930990"/>
    <lineage>
        <taxon>Eukaryota</taxon>
        <taxon>Fungi</taxon>
        <taxon>Dikarya</taxon>
        <taxon>Basidiomycota</taxon>
        <taxon>Agaricomycotina</taxon>
        <taxon>Agaricomycetes</taxon>
        <taxon>Cantharellales</taxon>
        <taxon>Botryobasidiaceae</taxon>
        <taxon>Botryobasidium</taxon>
    </lineage>
</organism>
<protein>
    <submittedName>
        <fullName evidence="1">Uncharacterized protein</fullName>
    </submittedName>
</protein>
<reference evidence="2" key="1">
    <citation type="journal article" date="2014" name="Proc. Natl. Acad. Sci. U.S.A.">
        <title>Extensive sampling of basidiomycete genomes demonstrates inadequacy of the white-rot/brown-rot paradigm for wood decay fungi.</title>
        <authorList>
            <person name="Riley R."/>
            <person name="Salamov A.A."/>
            <person name="Brown D.W."/>
            <person name="Nagy L.G."/>
            <person name="Floudas D."/>
            <person name="Held B.W."/>
            <person name="Levasseur A."/>
            <person name="Lombard V."/>
            <person name="Morin E."/>
            <person name="Otillar R."/>
            <person name="Lindquist E.A."/>
            <person name="Sun H."/>
            <person name="LaButti K.M."/>
            <person name="Schmutz J."/>
            <person name="Jabbour D."/>
            <person name="Luo H."/>
            <person name="Baker S.E."/>
            <person name="Pisabarro A.G."/>
            <person name="Walton J.D."/>
            <person name="Blanchette R.A."/>
            <person name="Henrissat B."/>
            <person name="Martin F."/>
            <person name="Cullen D."/>
            <person name="Hibbett D.S."/>
            <person name="Grigoriev I.V."/>
        </authorList>
    </citation>
    <scope>NUCLEOTIDE SEQUENCE [LARGE SCALE GENOMIC DNA]</scope>
    <source>
        <strain evidence="2">FD-172 SS1</strain>
    </source>
</reference>
<name>A0A067MUJ3_BOTB1</name>
<gene>
    <name evidence="1" type="ORF">BOTBODRAFT_41554</name>
</gene>
<dbReference type="InParanoid" id="A0A067MUJ3"/>
<dbReference type="HOGENOM" id="CLU_1337321_0_0_1"/>